<dbReference type="OrthoDB" id="4137487at2759"/>
<proteinExistence type="predicted"/>
<feature type="transmembrane region" description="Helical" evidence="1">
    <location>
        <begin position="35"/>
        <end position="57"/>
    </location>
</feature>
<protein>
    <recommendedName>
        <fullName evidence="7">Integral membrane protein</fullName>
    </recommendedName>
</protein>
<organism evidence="5 6">
    <name type="scientific">Heterobasidion irregulare (strain TC 32-1)</name>
    <dbReference type="NCBI Taxonomy" id="747525"/>
    <lineage>
        <taxon>Eukaryota</taxon>
        <taxon>Fungi</taxon>
        <taxon>Dikarya</taxon>
        <taxon>Basidiomycota</taxon>
        <taxon>Agaricomycotina</taxon>
        <taxon>Agaricomycetes</taxon>
        <taxon>Russulales</taxon>
        <taxon>Bondarzewiaceae</taxon>
        <taxon>Heterobasidion</taxon>
        <taxon>Heterobasidion annosum species complex</taxon>
    </lineage>
</organism>
<dbReference type="EMBL" id="KI925461">
    <property type="protein sequence ID" value="ETW78823.1"/>
    <property type="molecule type" value="Genomic_DNA"/>
</dbReference>
<dbReference type="Pfam" id="PF10355">
    <property type="entry name" value="Ytp1"/>
    <property type="match status" value="1"/>
</dbReference>
<keyword evidence="6" id="KW-1185">Reference proteome</keyword>
<feature type="transmembrane region" description="Helical" evidence="1">
    <location>
        <begin position="286"/>
        <end position="303"/>
    </location>
</feature>
<evidence type="ECO:0000256" key="2">
    <source>
        <dbReference type="SAM" id="SignalP"/>
    </source>
</evidence>
<dbReference type="GeneID" id="20675324"/>
<feature type="transmembrane region" description="Helical" evidence="1">
    <location>
        <begin position="64"/>
        <end position="82"/>
    </location>
</feature>
<dbReference type="CDD" id="cd08760">
    <property type="entry name" value="Cyt_b561_FRRS1_like"/>
    <property type="match status" value="1"/>
</dbReference>
<keyword evidence="1" id="KW-0472">Membrane</keyword>
<dbReference type="PANTHER" id="PTHR31685">
    <property type="entry name" value="INTEGRAL MEMBRANE PROTEIN (AFU_ORTHOLOGUE AFUA_6G12730)-RELATED"/>
    <property type="match status" value="1"/>
</dbReference>
<dbReference type="Pfam" id="PF10348">
    <property type="entry name" value="DUF2427"/>
    <property type="match status" value="1"/>
</dbReference>
<feature type="transmembrane region" description="Helical" evidence="1">
    <location>
        <begin position="260"/>
        <end position="280"/>
    </location>
</feature>
<keyword evidence="2" id="KW-0732">Signal</keyword>
<dbReference type="HOGENOM" id="CLU_034579_1_0_1"/>
<dbReference type="STRING" id="747525.W4JZ32"/>
<feature type="transmembrane region" description="Helical" evidence="1">
    <location>
        <begin position="140"/>
        <end position="159"/>
    </location>
</feature>
<dbReference type="eggNOG" id="ENOG502QRB1">
    <property type="taxonomic scope" value="Eukaryota"/>
</dbReference>
<evidence type="ECO:0000259" key="4">
    <source>
        <dbReference type="Pfam" id="PF10355"/>
    </source>
</evidence>
<keyword evidence="1" id="KW-0812">Transmembrane</keyword>
<feature type="signal peptide" evidence="2">
    <location>
        <begin position="1"/>
        <end position="16"/>
    </location>
</feature>
<dbReference type="InterPro" id="IPR018825">
    <property type="entry name" value="DUF2427"/>
</dbReference>
<feature type="transmembrane region" description="Helical" evidence="1">
    <location>
        <begin position="171"/>
        <end position="192"/>
    </location>
</feature>
<dbReference type="InParanoid" id="W4JZ32"/>
<evidence type="ECO:0000313" key="6">
    <source>
        <dbReference type="Proteomes" id="UP000030671"/>
    </source>
</evidence>
<evidence type="ECO:0000259" key="3">
    <source>
        <dbReference type="Pfam" id="PF10348"/>
    </source>
</evidence>
<evidence type="ECO:0000313" key="5">
    <source>
        <dbReference type="EMBL" id="ETW78823.1"/>
    </source>
</evidence>
<feature type="transmembrane region" description="Helical" evidence="1">
    <location>
        <begin position="102"/>
        <end position="119"/>
    </location>
</feature>
<dbReference type="KEGG" id="hir:HETIRDRAFT_441073"/>
<sequence length="473" mass="52416">MLSISVLLSFALAVAAHEHHDELSEEAANAPVDTILWIHIVLQAAVWGVLFPIGMVFGITRSRWHVPLQSAGYALTLGGYFLGHAHKGRQFLPSAHEKFGSILFIPILAQLALGIYLKLHIHEHTLRPYAVRAHGIVGKAFPIFGWVQMLFGAIAFRGYCRGGNLGQCLAHYIMGGGFISYGIIMAIMLIVGETWIRRSGRSPEWWDSWVILLWVSVNTFTEHRGLVWSVKDMQHTILGILWWCGGILGVFLARNNQRTVVPSVIIILTGFAMADHPQALMISTRVHAIFGYTLMLAGFARIVEVCFVMPHFAPVPGAAAVTGTVQLEDDQSEHTLADGNVIEEGQPKGRAFRHLPPFLLVSAGLLFMSATDEELDFVNDNGMDHVTYVLIMFSISFILYTHTLFLINLYATSGRNAPDTTANAKDIELETPRGNGRWYSRTAHVERRRDLNGEPTSASALMQAHIIGEDDDE</sequence>
<accession>W4JZ32</accession>
<dbReference type="PANTHER" id="PTHR31685:SF2">
    <property type="entry name" value="PROTEIN YTP1"/>
    <property type="match status" value="1"/>
</dbReference>
<evidence type="ECO:0000256" key="1">
    <source>
        <dbReference type="SAM" id="Phobius"/>
    </source>
</evidence>
<dbReference type="AlphaFoldDB" id="W4JZ32"/>
<feature type="chain" id="PRO_5004844186" description="Integral membrane protein" evidence="2">
    <location>
        <begin position="17"/>
        <end position="473"/>
    </location>
</feature>
<feature type="domain" description="DUF2427" evidence="3">
    <location>
        <begin position="22"/>
        <end position="120"/>
    </location>
</feature>
<feature type="domain" description="Protein YTP1-like C-terminal" evidence="4">
    <location>
        <begin position="145"/>
        <end position="410"/>
    </location>
</feature>
<reference evidence="5 6" key="1">
    <citation type="journal article" date="2012" name="New Phytol.">
        <title>Insight into trade-off between wood decay and parasitism from the genome of a fungal forest pathogen.</title>
        <authorList>
            <person name="Olson A."/>
            <person name="Aerts A."/>
            <person name="Asiegbu F."/>
            <person name="Belbahri L."/>
            <person name="Bouzid O."/>
            <person name="Broberg A."/>
            <person name="Canback B."/>
            <person name="Coutinho P.M."/>
            <person name="Cullen D."/>
            <person name="Dalman K."/>
            <person name="Deflorio G."/>
            <person name="van Diepen L.T."/>
            <person name="Dunand C."/>
            <person name="Duplessis S."/>
            <person name="Durling M."/>
            <person name="Gonthier P."/>
            <person name="Grimwood J."/>
            <person name="Fossdal C.G."/>
            <person name="Hansson D."/>
            <person name="Henrissat B."/>
            <person name="Hietala A."/>
            <person name="Himmelstrand K."/>
            <person name="Hoffmeister D."/>
            <person name="Hogberg N."/>
            <person name="James T.Y."/>
            <person name="Karlsson M."/>
            <person name="Kohler A."/>
            <person name="Kues U."/>
            <person name="Lee Y.H."/>
            <person name="Lin Y.C."/>
            <person name="Lind M."/>
            <person name="Lindquist E."/>
            <person name="Lombard V."/>
            <person name="Lucas S."/>
            <person name="Lunden K."/>
            <person name="Morin E."/>
            <person name="Murat C."/>
            <person name="Park J."/>
            <person name="Raffaello T."/>
            <person name="Rouze P."/>
            <person name="Salamov A."/>
            <person name="Schmutz J."/>
            <person name="Solheim H."/>
            <person name="Stahlberg J."/>
            <person name="Velez H."/>
            <person name="de Vries R.P."/>
            <person name="Wiebenga A."/>
            <person name="Woodward S."/>
            <person name="Yakovlev I."/>
            <person name="Garbelotto M."/>
            <person name="Martin F."/>
            <person name="Grigoriev I.V."/>
            <person name="Stenlid J."/>
        </authorList>
    </citation>
    <scope>NUCLEOTIDE SEQUENCE [LARGE SCALE GENOMIC DNA]</scope>
    <source>
        <strain evidence="5 6">TC 32-1</strain>
    </source>
</reference>
<dbReference type="InterPro" id="IPR018827">
    <property type="entry name" value="YTP1_C"/>
</dbReference>
<keyword evidence="1" id="KW-1133">Transmembrane helix</keyword>
<dbReference type="RefSeq" id="XP_009549123.1">
    <property type="nucleotide sequence ID" value="XM_009550828.1"/>
</dbReference>
<evidence type="ECO:0008006" key="7">
    <source>
        <dbReference type="Google" id="ProtNLM"/>
    </source>
</evidence>
<name>W4JZ32_HETIT</name>
<feature type="transmembrane region" description="Helical" evidence="1">
    <location>
        <begin position="351"/>
        <end position="368"/>
    </location>
</feature>
<feature type="transmembrane region" description="Helical" evidence="1">
    <location>
        <begin position="204"/>
        <end position="221"/>
    </location>
</feature>
<feature type="transmembrane region" description="Helical" evidence="1">
    <location>
        <begin position="233"/>
        <end position="253"/>
    </location>
</feature>
<dbReference type="Proteomes" id="UP000030671">
    <property type="component" value="Unassembled WGS sequence"/>
</dbReference>
<gene>
    <name evidence="5" type="ORF">HETIRDRAFT_441073</name>
</gene>
<feature type="transmembrane region" description="Helical" evidence="1">
    <location>
        <begin position="388"/>
        <end position="411"/>
    </location>
</feature>